<dbReference type="Proteomes" id="UP000199758">
    <property type="component" value="Unassembled WGS sequence"/>
</dbReference>
<keyword evidence="6 8" id="KW-0472">Membrane</keyword>
<proteinExistence type="inferred from homology"/>
<evidence type="ECO:0000256" key="5">
    <source>
        <dbReference type="ARBA" id="ARBA00022989"/>
    </source>
</evidence>
<evidence type="ECO:0000313" key="9">
    <source>
        <dbReference type="EMBL" id="SHH15722.1"/>
    </source>
</evidence>
<dbReference type="STRING" id="490188.SAMN04488068_2735"/>
<dbReference type="GO" id="GO:0005886">
    <property type="term" value="C:plasma membrane"/>
    <property type="evidence" value="ECO:0007669"/>
    <property type="project" value="UniProtKB-SubCell"/>
</dbReference>
<name>A0A1M5QNQ3_9GAMM</name>
<keyword evidence="5 8" id="KW-1133">Transmembrane helix</keyword>
<evidence type="ECO:0000256" key="3">
    <source>
        <dbReference type="ARBA" id="ARBA00022475"/>
    </source>
</evidence>
<accession>A0A1M5QNQ3</accession>
<keyword evidence="4 7" id="KW-0812">Transmembrane</keyword>
<comment type="similarity">
    <text evidence="2 7">Belongs to the ExbD/TolR family.</text>
</comment>
<keyword evidence="7" id="KW-0653">Protein transport</keyword>
<keyword evidence="10" id="KW-1185">Reference proteome</keyword>
<dbReference type="InterPro" id="IPR003400">
    <property type="entry name" value="ExbD"/>
</dbReference>
<comment type="subcellular location">
    <subcellularLocation>
        <location evidence="1">Cell membrane</location>
        <topology evidence="1">Single-pass membrane protein</topology>
    </subcellularLocation>
    <subcellularLocation>
        <location evidence="7">Cell membrane</location>
        <topology evidence="7">Single-pass type II membrane protein</topology>
    </subcellularLocation>
</comment>
<keyword evidence="3" id="KW-1003">Cell membrane</keyword>
<evidence type="ECO:0000256" key="8">
    <source>
        <dbReference type="SAM" id="Phobius"/>
    </source>
</evidence>
<dbReference type="EMBL" id="FQWZ01000006">
    <property type="protein sequence ID" value="SHH15722.1"/>
    <property type="molecule type" value="Genomic_DNA"/>
</dbReference>
<dbReference type="GO" id="GO:0022857">
    <property type="term" value="F:transmembrane transporter activity"/>
    <property type="evidence" value="ECO:0007669"/>
    <property type="project" value="InterPro"/>
</dbReference>
<evidence type="ECO:0000256" key="1">
    <source>
        <dbReference type="ARBA" id="ARBA00004162"/>
    </source>
</evidence>
<dbReference type="PANTHER" id="PTHR30558">
    <property type="entry name" value="EXBD MEMBRANE COMPONENT OF PMF-DRIVEN MACROMOLECULE IMPORT SYSTEM"/>
    <property type="match status" value="1"/>
</dbReference>
<reference evidence="9 10" key="1">
    <citation type="submission" date="2016-11" db="EMBL/GenBank/DDBJ databases">
        <authorList>
            <person name="Jaros S."/>
            <person name="Januszkiewicz K."/>
            <person name="Wedrychowicz H."/>
        </authorList>
    </citation>
    <scope>NUCLEOTIDE SEQUENCE [LARGE SCALE GENOMIC DNA]</scope>
    <source>
        <strain evidence="9 10">CGMCC 1.7049</strain>
    </source>
</reference>
<sequence length="134" mass="14171">MQLARKPRRRNTIVLTSLVDVLFVLLFFFMLVTTFADWRSWSMNLGGVGDDADSGAAIVEVQADGGLRLDGRASDAAQVEQRLRQPGARAVLVAGSGVSLQALIDMLDRFKPTGAALTLGRAADEPAAAGGASR</sequence>
<evidence type="ECO:0000256" key="2">
    <source>
        <dbReference type="ARBA" id="ARBA00005811"/>
    </source>
</evidence>
<dbReference type="AlphaFoldDB" id="A0A1M5QNQ3"/>
<organism evidence="9 10">
    <name type="scientific">Hydrocarboniphaga daqingensis</name>
    <dbReference type="NCBI Taxonomy" id="490188"/>
    <lineage>
        <taxon>Bacteria</taxon>
        <taxon>Pseudomonadati</taxon>
        <taxon>Pseudomonadota</taxon>
        <taxon>Gammaproteobacteria</taxon>
        <taxon>Nevskiales</taxon>
        <taxon>Nevskiaceae</taxon>
        <taxon>Hydrocarboniphaga</taxon>
    </lineage>
</organism>
<evidence type="ECO:0000313" key="10">
    <source>
        <dbReference type="Proteomes" id="UP000199758"/>
    </source>
</evidence>
<feature type="transmembrane region" description="Helical" evidence="8">
    <location>
        <begin position="12"/>
        <end position="36"/>
    </location>
</feature>
<evidence type="ECO:0000256" key="4">
    <source>
        <dbReference type="ARBA" id="ARBA00022692"/>
    </source>
</evidence>
<dbReference type="Pfam" id="PF02472">
    <property type="entry name" value="ExbD"/>
    <property type="match status" value="1"/>
</dbReference>
<dbReference type="GO" id="GO:0015031">
    <property type="term" value="P:protein transport"/>
    <property type="evidence" value="ECO:0007669"/>
    <property type="project" value="UniProtKB-KW"/>
</dbReference>
<evidence type="ECO:0000256" key="6">
    <source>
        <dbReference type="ARBA" id="ARBA00023136"/>
    </source>
</evidence>
<keyword evidence="7" id="KW-0813">Transport</keyword>
<dbReference type="OrthoDB" id="9911971at2"/>
<protein>
    <submittedName>
        <fullName evidence="9">Outer membrane transport energization protein ExbD</fullName>
    </submittedName>
</protein>
<dbReference type="PANTHER" id="PTHR30558:SF3">
    <property type="entry name" value="BIOPOLYMER TRANSPORT PROTEIN EXBD-RELATED"/>
    <property type="match status" value="1"/>
</dbReference>
<gene>
    <name evidence="9" type="ORF">SAMN04488068_2735</name>
</gene>
<evidence type="ECO:0000256" key="7">
    <source>
        <dbReference type="RuleBase" id="RU003879"/>
    </source>
</evidence>